<comment type="caution">
    <text evidence="1">The sequence shown here is derived from an EMBL/GenBank/DDBJ whole genome shotgun (WGS) entry which is preliminary data.</text>
</comment>
<gene>
    <name evidence="1" type="ORF">B0T17DRAFT_507863</name>
</gene>
<protein>
    <submittedName>
        <fullName evidence="1">Uncharacterized protein</fullName>
    </submittedName>
</protein>
<evidence type="ECO:0000313" key="2">
    <source>
        <dbReference type="Proteomes" id="UP001174934"/>
    </source>
</evidence>
<sequence>MSKLPLKVQIGIREHWTRDDGSLQVAIKGLQEVLGHEVSIEPEWQLLLTELDAYYPDKGNLTAIVAASVEVWIKSFTELLEDSAHDEWTDTLLEKTKVWSRLRLFLEVGNTDKAGTSWSERRNGFIISLPKKQIFQSAELYPIFRGELLSCFEVDKKPQLPVRSAGGDDWADVEMDKATGTAQVIEQSTTDSRNFAASRPVAVEFFPNVASLPRPDELLLKPPYHLSLTTGMNTIEIQGSHSPSLQFLADYFKRWCRVNHHDTRNLPAVQVTLYQSAFGLGELFDRLTLSTQETKYTNQFHVTSPMVIALVEGVLGYELVSTHGAWNFRRNAAFKSL</sequence>
<dbReference type="AlphaFoldDB" id="A0AA39X033"/>
<name>A0AA39X033_9PEZI</name>
<keyword evidence="2" id="KW-1185">Reference proteome</keyword>
<dbReference type="Proteomes" id="UP001174934">
    <property type="component" value="Unassembled WGS sequence"/>
</dbReference>
<dbReference type="EMBL" id="JAULSR010000003">
    <property type="protein sequence ID" value="KAK0624823.1"/>
    <property type="molecule type" value="Genomic_DNA"/>
</dbReference>
<accession>A0AA39X033</accession>
<evidence type="ECO:0000313" key="1">
    <source>
        <dbReference type="EMBL" id="KAK0624823.1"/>
    </source>
</evidence>
<reference evidence="1" key="1">
    <citation type="submission" date="2023-06" db="EMBL/GenBank/DDBJ databases">
        <title>Genome-scale phylogeny and comparative genomics of the fungal order Sordariales.</title>
        <authorList>
            <consortium name="Lawrence Berkeley National Laboratory"/>
            <person name="Hensen N."/>
            <person name="Bonometti L."/>
            <person name="Westerberg I."/>
            <person name="Brannstrom I.O."/>
            <person name="Guillou S."/>
            <person name="Cros-Aarteil S."/>
            <person name="Calhoun S."/>
            <person name="Haridas S."/>
            <person name="Kuo A."/>
            <person name="Mondo S."/>
            <person name="Pangilinan J."/>
            <person name="Riley R."/>
            <person name="LaButti K."/>
            <person name="Andreopoulos B."/>
            <person name="Lipzen A."/>
            <person name="Chen C."/>
            <person name="Yanf M."/>
            <person name="Daum C."/>
            <person name="Ng V."/>
            <person name="Clum A."/>
            <person name="Steindorff A."/>
            <person name="Ohm R."/>
            <person name="Martin F."/>
            <person name="Silar P."/>
            <person name="Natvig D."/>
            <person name="Lalanne C."/>
            <person name="Gautier V."/>
            <person name="Ament-velasquez S.L."/>
            <person name="Kruys A."/>
            <person name="Hutchinson M.I."/>
            <person name="Powell A.J."/>
            <person name="Barry K."/>
            <person name="Miller A.N."/>
            <person name="Grigoriev I.V."/>
            <person name="Debuchy R."/>
            <person name="Gladieux P."/>
            <person name="Thoren M.H."/>
            <person name="Johannesson H."/>
        </authorList>
    </citation>
    <scope>NUCLEOTIDE SEQUENCE</scope>
    <source>
        <strain evidence="1">SMH3391-2</strain>
    </source>
</reference>
<proteinExistence type="predicted"/>
<organism evidence="1 2">
    <name type="scientific">Bombardia bombarda</name>
    <dbReference type="NCBI Taxonomy" id="252184"/>
    <lineage>
        <taxon>Eukaryota</taxon>
        <taxon>Fungi</taxon>
        <taxon>Dikarya</taxon>
        <taxon>Ascomycota</taxon>
        <taxon>Pezizomycotina</taxon>
        <taxon>Sordariomycetes</taxon>
        <taxon>Sordariomycetidae</taxon>
        <taxon>Sordariales</taxon>
        <taxon>Lasiosphaeriaceae</taxon>
        <taxon>Bombardia</taxon>
    </lineage>
</organism>